<dbReference type="PROSITE" id="PS50977">
    <property type="entry name" value="HTH_TETR_2"/>
    <property type="match status" value="1"/>
</dbReference>
<feature type="DNA-binding region" description="H-T-H motif" evidence="2">
    <location>
        <begin position="47"/>
        <end position="66"/>
    </location>
</feature>
<dbReference type="SUPFAM" id="SSF48498">
    <property type="entry name" value="Tetracyclin repressor-like, C-terminal domain"/>
    <property type="match status" value="1"/>
</dbReference>
<dbReference type="RefSeq" id="WP_255059888.1">
    <property type="nucleotide sequence ID" value="NZ_JANDBD010000004.1"/>
</dbReference>
<accession>A0ABT1M231</accession>
<dbReference type="PANTHER" id="PTHR30055">
    <property type="entry name" value="HTH-TYPE TRANSCRIPTIONAL REGULATOR RUTR"/>
    <property type="match status" value="1"/>
</dbReference>
<dbReference type="Pfam" id="PF00440">
    <property type="entry name" value="TetR_N"/>
    <property type="match status" value="1"/>
</dbReference>
<evidence type="ECO:0000256" key="3">
    <source>
        <dbReference type="SAM" id="MobiDB-lite"/>
    </source>
</evidence>
<gene>
    <name evidence="5" type="ORF">NM203_10800</name>
</gene>
<keyword evidence="1 2" id="KW-0238">DNA-binding</keyword>
<reference evidence="5 6" key="1">
    <citation type="submission" date="2022-06" db="EMBL/GenBank/DDBJ databases">
        <title>Mycolicibacterium sp. CAU 1645 isolated from seawater.</title>
        <authorList>
            <person name="Kim W."/>
        </authorList>
    </citation>
    <scope>NUCLEOTIDE SEQUENCE [LARGE SCALE GENOMIC DNA]</scope>
    <source>
        <strain evidence="5 6">CAU 1645</strain>
    </source>
</reference>
<dbReference type="Proteomes" id="UP001651690">
    <property type="component" value="Unassembled WGS sequence"/>
</dbReference>
<feature type="domain" description="HTH tetR-type" evidence="4">
    <location>
        <begin position="24"/>
        <end position="84"/>
    </location>
</feature>
<dbReference type="EMBL" id="JANDBD010000004">
    <property type="protein sequence ID" value="MCP9272670.1"/>
    <property type="molecule type" value="Genomic_DNA"/>
</dbReference>
<feature type="region of interest" description="Disordered" evidence="3">
    <location>
        <begin position="1"/>
        <end position="26"/>
    </location>
</feature>
<keyword evidence="6" id="KW-1185">Reference proteome</keyword>
<sequence length="215" mass="23681">MPQLNGHAPSTGRRRGRPVGSDSAETRSRILRAARRVINERGYHAATFQAIAVTAELSRPTLHYYFASREEIFEALLADVSGVMADCIAKAQRHERLVDQLSALVKAIQEVDQRDHSTLAFLVSARLEASRNPELEYDGDAAMRAFIATLVDAAADRGELQEHVSSKSVVDLLHSVVWGMGFYAGFVNDAEKTHEITKQLTRVFAHGLLNPVSVS</sequence>
<dbReference type="InterPro" id="IPR036271">
    <property type="entry name" value="Tet_transcr_reg_TetR-rel_C_sf"/>
</dbReference>
<organism evidence="5 6">
    <name type="scientific">Mycolicibacterium arenosum</name>
    <dbReference type="NCBI Taxonomy" id="2952157"/>
    <lineage>
        <taxon>Bacteria</taxon>
        <taxon>Bacillati</taxon>
        <taxon>Actinomycetota</taxon>
        <taxon>Actinomycetes</taxon>
        <taxon>Mycobacteriales</taxon>
        <taxon>Mycobacteriaceae</taxon>
        <taxon>Mycolicibacterium</taxon>
    </lineage>
</organism>
<name>A0ABT1M231_9MYCO</name>
<dbReference type="PANTHER" id="PTHR30055:SF235">
    <property type="entry name" value="TRANSCRIPTIONAL REGULATORY PROTEIN"/>
    <property type="match status" value="1"/>
</dbReference>
<evidence type="ECO:0000313" key="6">
    <source>
        <dbReference type="Proteomes" id="UP001651690"/>
    </source>
</evidence>
<dbReference type="InterPro" id="IPR050109">
    <property type="entry name" value="HTH-type_TetR-like_transc_reg"/>
</dbReference>
<dbReference type="InterPro" id="IPR001647">
    <property type="entry name" value="HTH_TetR"/>
</dbReference>
<dbReference type="SUPFAM" id="SSF46689">
    <property type="entry name" value="Homeodomain-like"/>
    <property type="match status" value="1"/>
</dbReference>
<evidence type="ECO:0000256" key="2">
    <source>
        <dbReference type="PROSITE-ProRule" id="PRU00335"/>
    </source>
</evidence>
<evidence type="ECO:0000313" key="5">
    <source>
        <dbReference type="EMBL" id="MCP9272670.1"/>
    </source>
</evidence>
<protein>
    <submittedName>
        <fullName evidence="5">TetR/AcrR family transcriptional regulator</fullName>
    </submittedName>
</protein>
<proteinExistence type="predicted"/>
<evidence type="ECO:0000256" key="1">
    <source>
        <dbReference type="ARBA" id="ARBA00023125"/>
    </source>
</evidence>
<dbReference type="PRINTS" id="PR00455">
    <property type="entry name" value="HTHTETR"/>
</dbReference>
<comment type="caution">
    <text evidence="5">The sequence shown here is derived from an EMBL/GenBank/DDBJ whole genome shotgun (WGS) entry which is preliminary data.</text>
</comment>
<dbReference type="Gene3D" id="1.10.10.60">
    <property type="entry name" value="Homeodomain-like"/>
    <property type="match status" value="1"/>
</dbReference>
<dbReference type="Gene3D" id="1.10.357.10">
    <property type="entry name" value="Tetracycline Repressor, domain 2"/>
    <property type="match status" value="1"/>
</dbReference>
<evidence type="ECO:0000259" key="4">
    <source>
        <dbReference type="PROSITE" id="PS50977"/>
    </source>
</evidence>
<dbReference type="InterPro" id="IPR009057">
    <property type="entry name" value="Homeodomain-like_sf"/>
</dbReference>